<dbReference type="InterPro" id="IPR051783">
    <property type="entry name" value="NAD(P)-dependent_oxidoreduct"/>
</dbReference>
<evidence type="ECO:0000313" key="2">
    <source>
        <dbReference type="EMBL" id="QDL93160.1"/>
    </source>
</evidence>
<reference evidence="2 3" key="1">
    <citation type="submission" date="2019-06" db="EMBL/GenBank/DDBJ databases">
        <title>Genome sequence of Rhodobacteraceae bacterium D4M1.</title>
        <authorList>
            <person name="Cao J."/>
        </authorList>
    </citation>
    <scope>NUCLEOTIDE SEQUENCE [LARGE SCALE GENOMIC DNA]</scope>
    <source>
        <strain evidence="2 3">D4M1</strain>
    </source>
</reference>
<feature type="domain" description="NAD-dependent epimerase/dehydratase" evidence="1">
    <location>
        <begin position="3"/>
        <end position="218"/>
    </location>
</feature>
<evidence type="ECO:0000313" key="3">
    <source>
        <dbReference type="Proteomes" id="UP000305888"/>
    </source>
</evidence>
<dbReference type="GO" id="GO:0005737">
    <property type="term" value="C:cytoplasm"/>
    <property type="evidence" value="ECO:0007669"/>
    <property type="project" value="TreeGrafter"/>
</dbReference>
<dbReference type="GO" id="GO:0004029">
    <property type="term" value="F:aldehyde dehydrogenase (NAD+) activity"/>
    <property type="evidence" value="ECO:0007669"/>
    <property type="project" value="TreeGrafter"/>
</dbReference>
<sequence>MKIFVTGASGFVGAAVVKDLVDAGHRVIGLARSAAAAGTLSALGAEAHAGSLEDRDSLRSGIASADAVVHTAFNHDFSRFRENCEADRDLIAFYGEELNGSDRPIIVTSAIGILPNGETVTEATMPATGEAAHLRAATEAAARQIADEGVNVMVVRLSPSVHGAEDHAFVPTLIRTARQTGVSAYIGEGGNTWPAVHRLDAARLYRLALENGQPGAVYHAVGEEGIPFRDIATAIGEGCGLPVVSKTPNEASDHFGWFTHFAGMNLRASSARTGEALGWSPDRPGLITDMALESYFGSMNIQDR</sequence>
<keyword evidence="3" id="KW-1185">Reference proteome</keyword>
<dbReference type="EMBL" id="CP040818">
    <property type="protein sequence ID" value="QDL93160.1"/>
    <property type="molecule type" value="Genomic_DNA"/>
</dbReference>
<gene>
    <name evidence="2" type="ORF">FDP22_16055</name>
</gene>
<dbReference type="PANTHER" id="PTHR48079">
    <property type="entry name" value="PROTEIN YEEZ"/>
    <property type="match status" value="1"/>
</dbReference>
<name>A0A5B8G0B9_9RHOB</name>
<protein>
    <submittedName>
        <fullName evidence="2">SDR family oxidoreductase</fullName>
    </submittedName>
</protein>
<evidence type="ECO:0000259" key="1">
    <source>
        <dbReference type="Pfam" id="PF01370"/>
    </source>
</evidence>
<dbReference type="Pfam" id="PF01370">
    <property type="entry name" value="Epimerase"/>
    <property type="match status" value="1"/>
</dbReference>
<accession>A0A5B8G0B9</accession>
<dbReference type="KEGG" id="ppru:FDP22_16055"/>
<proteinExistence type="predicted"/>
<dbReference type="RefSeq" id="WP_138575212.1">
    <property type="nucleotide sequence ID" value="NZ_CP040818.1"/>
</dbReference>
<dbReference type="InterPro" id="IPR036291">
    <property type="entry name" value="NAD(P)-bd_dom_sf"/>
</dbReference>
<dbReference type="InterPro" id="IPR001509">
    <property type="entry name" value="Epimerase_deHydtase"/>
</dbReference>
<organism evidence="2 3">
    <name type="scientific">Paroceanicella profunda</name>
    <dbReference type="NCBI Taxonomy" id="2579971"/>
    <lineage>
        <taxon>Bacteria</taxon>
        <taxon>Pseudomonadati</taxon>
        <taxon>Pseudomonadota</taxon>
        <taxon>Alphaproteobacteria</taxon>
        <taxon>Rhodobacterales</taxon>
        <taxon>Paracoccaceae</taxon>
        <taxon>Paroceanicella</taxon>
    </lineage>
</organism>
<dbReference type="Proteomes" id="UP000305888">
    <property type="component" value="Chromosome"/>
</dbReference>
<dbReference type="SUPFAM" id="SSF51735">
    <property type="entry name" value="NAD(P)-binding Rossmann-fold domains"/>
    <property type="match status" value="1"/>
</dbReference>
<dbReference type="AlphaFoldDB" id="A0A5B8G0B9"/>
<dbReference type="CDD" id="cd05262">
    <property type="entry name" value="SDR_a7"/>
    <property type="match status" value="1"/>
</dbReference>
<dbReference type="PANTHER" id="PTHR48079:SF6">
    <property type="entry name" value="NAD(P)-BINDING DOMAIN-CONTAINING PROTEIN-RELATED"/>
    <property type="match status" value="1"/>
</dbReference>
<dbReference type="Gene3D" id="3.40.50.720">
    <property type="entry name" value="NAD(P)-binding Rossmann-like Domain"/>
    <property type="match status" value="1"/>
</dbReference>
<dbReference type="OrthoDB" id="9787292at2"/>